<reference evidence="2" key="1">
    <citation type="submission" date="2018-03" db="EMBL/GenBank/DDBJ databases">
        <authorList>
            <person name="Rodrigo-Torres L."/>
            <person name="Arahal R. D."/>
            <person name="Lucena T."/>
        </authorList>
    </citation>
    <scope>NUCLEOTIDE SEQUENCE [LARGE SCALE GENOMIC DNA]</scope>
    <source>
        <strain evidence="2">CECT 8871</strain>
    </source>
</reference>
<proteinExistence type="predicted"/>
<gene>
    <name evidence="1" type="ORF">PRI8871_01225</name>
</gene>
<sequence length="702" mass="76996">MLDFFRSGKVLKRSSVSGIALVLALASPAMPEGRVSYNLYGSPGLVDMPTANESPDATLTTTISKVGDAQRTTIGFQITPRLSGAFRYSGLSNYTSPASVKGVYYDRSFDLRYNLLTETASRPAVTIGLQDFIGTGLYGGEYVVATKSFAKGITVTGGVGWGRLGSHGAIGKTGTRTAELLGQGGIPTYDRWFRGDFAPFGGVSWAVNDRMTVKAEYSSDNYTTERKDAQFNGTSPWNFGLDYTFKSGTQLSLYHAYGNQFGAQVTFATDLRSAKIPGGLEKAPVPVLVRPVGAAKDLGWTQEAGKRDATFQALKAGLANEGLVLEGLDLKAQRAVVRIRNPRYGNEAEAIGRTARAMTRAMPASVETFVIVPTVNGSAMSGVELQRTDIERLEHVEAKAILQKTVVRDAFKLAPPVEKGIYPKFTWSLAPYTKLSVFDPNSPVRADFGARLKADFWVAPNLRLSGSITKKVGGNLDKSNRNDKSNLPRVRTDYAKYSIQGDPAIERLTMSAYGRPGPNLYSRFTVGYLEEMYGGVSTELLWKRVNSPLALGVELNYVKQRDFDQMFGFRNYETFTGHASAYYAFGNGFHGQVDVGQYLAGDVGATLSLDREFANGWRVGAYATFTDASFEDFGEGSFDKGIRIAIPMQWVLGTASRQRNTVQIQSLTRDGGARLSVNDRLYEQVRDYHQPELDKQWGKFWR</sequence>
<evidence type="ECO:0000313" key="1">
    <source>
        <dbReference type="EMBL" id="SPF79429.1"/>
    </source>
</evidence>
<accession>A0A2R8AU69</accession>
<dbReference type="EMBL" id="OMOJ01000002">
    <property type="protein sequence ID" value="SPF79429.1"/>
    <property type="molecule type" value="Genomic_DNA"/>
</dbReference>
<protein>
    <recommendedName>
        <fullName evidence="3">Exopolysaccharide biosynthesis protein YbjH</fullName>
    </recommendedName>
</protein>
<keyword evidence="2" id="KW-1185">Reference proteome</keyword>
<evidence type="ECO:0008006" key="3">
    <source>
        <dbReference type="Google" id="ProtNLM"/>
    </source>
</evidence>
<dbReference type="OrthoDB" id="19542at2"/>
<dbReference type="AlphaFoldDB" id="A0A2R8AU69"/>
<name>A0A2R8AU69_9RHOB</name>
<organism evidence="1 2">
    <name type="scientific">Pseudoprimorskyibacter insulae</name>
    <dbReference type="NCBI Taxonomy" id="1695997"/>
    <lineage>
        <taxon>Bacteria</taxon>
        <taxon>Pseudomonadati</taxon>
        <taxon>Pseudomonadota</taxon>
        <taxon>Alphaproteobacteria</taxon>
        <taxon>Rhodobacterales</taxon>
        <taxon>Paracoccaceae</taxon>
        <taxon>Pseudoprimorskyibacter</taxon>
    </lineage>
</organism>
<dbReference type="InterPro" id="IPR010344">
    <property type="entry name" value="YbjH"/>
</dbReference>
<dbReference type="Pfam" id="PF06082">
    <property type="entry name" value="YjbH"/>
    <property type="match status" value="1"/>
</dbReference>
<evidence type="ECO:0000313" key="2">
    <source>
        <dbReference type="Proteomes" id="UP000244904"/>
    </source>
</evidence>
<dbReference type="Proteomes" id="UP000244904">
    <property type="component" value="Unassembled WGS sequence"/>
</dbReference>